<dbReference type="EMBL" id="LWAF01000006">
    <property type="protein sequence ID" value="ODN30450.1"/>
    <property type="molecule type" value="Genomic_DNA"/>
</dbReference>
<accession>A0A1E3G2S5</accession>
<dbReference type="STRING" id="1008305.A4H02_05300"/>
<dbReference type="AlphaFoldDB" id="A0A1E3G2S5"/>
<dbReference type="RefSeq" id="WP_069293133.1">
    <property type="nucleotide sequence ID" value="NZ_CP140110.1"/>
</dbReference>
<name>A0A1E3G2S5_9BACT</name>
<keyword evidence="2" id="KW-1185">Reference proteome</keyword>
<dbReference type="OrthoDB" id="42648at2"/>
<protein>
    <recommendedName>
        <fullName evidence="3">Polymer-forming cytoskeletal protein</fullName>
    </recommendedName>
</protein>
<proteinExistence type="predicted"/>
<comment type="caution">
    <text evidence="1">The sequence shown here is derived from an EMBL/GenBank/DDBJ whole genome shotgun (WGS) entry which is preliminary data.</text>
</comment>
<evidence type="ECO:0000313" key="1">
    <source>
        <dbReference type="EMBL" id="ODN30450.1"/>
    </source>
</evidence>
<dbReference type="Proteomes" id="UP000094570">
    <property type="component" value="Unassembled WGS sequence"/>
</dbReference>
<gene>
    <name evidence="1" type="ORF">A4H02_05300</name>
</gene>
<evidence type="ECO:0000313" key="2">
    <source>
        <dbReference type="Proteomes" id="UP000094570"/>
    </source>
</evidence>
<organism evidence="1 2">
    <name type="scientific">Fervidobacterium thailandense</name>
    <dbReference type="NCBI Taxonomy" id="1008305"/>
    <lineage>
        <taxon>Bacteria</taxon>
        <taxon>Thermotogati</taxon>
        <taxon>Thermotogota</taxon>
        <taxon>Thermotogae</taxon>
        <taxon>Thermotogales</taxon>
        <taxon>Fervidobacteriaceae</taxon>
        <taxon>Fervidobacterium</taxon>
    </lineage>
</organism>
<reference evidence="2" key="1">
    <citation type="submission" date="2016-04" db="EMBL/GenBank/DDBJ databases">
        <title>The genome sequence project of a novel Fervidobacterium isolate from a hot spring in Thailand.</title>
        <authorList>
            <person name="Gonzalez J.M."/>
            <person name="Cuecas A."/>
            <person name="Kanoksilapatham W."/>
        </authorList>
    </citation>
    <scope>NUCLEOTIDE SEQUENCE [LARGE SCALE GENOMIC DNA]</scope>
    <source>
        <strain evidence="2">FC2004</strain>
    </source>
</reference>
<evidence type="ECO:0008006" key="3">
    <source>
        <dbReference type="Google" id="ProtNLM"/>
    </source>
</evidence>
<sequence length="332" mass="36638">MELRKILEAVERGELSPEDAEKLVNALFESSEEEFSQSKVREVYNEVFVVKPGEVIRETVSARNSKLTIDGEILGDLDVVNCYVELSGTVHGNLNAATSKISWRGGKVLGDAKLVMCQESGNGYVAGKKSGVAVDLPFMKDFIKDSGYYNPPTPREEMVLSGNFEAEEIKDAKYVKVVGNVNVQKLHCERLTVSGKLNSQSVSCEYLEIQTGGSLSTQKLWGEELKNDGKLDVRKCTAETLSNNGDLGCETLVCERIENNGRCALQSVTTEELENNGSLTCDVLTTELLFNRGNAKIRILTAEDVENHGKLVVELASYETYKGIEPERYSEE</sequence>